<comment type="similarity">
    <text evidence="1">Belongs to the thioesterase PaaI family.</text>
</comment>
<dbReference type="PANTHER" id="PTHR21660">
    <property type="entry name" value="THIOESTERASE SUPERFAMILY MEMBER-RELATED"/>
    <property type="match status" value="1"/>
</dbReference>
<feature type="region of interest" description="Disordered" evidence="3">
    <location>
        <begin position="1"/>
        <end position="23"/>
    </location>
</feature>
<evidence type="ECO:0000313" key="5">
    <source>
        <dbReference type="EMBL" id="MBS7809580.1"/>
    </source>
</evidence>
<dbReference type="InterPro" id="IPR039298">
    <property type="entry name" value="ACOT13"/>
</dbReference>
<evidence type="ECO:0000313" key="6">
    <source>
        <dbReference type="Proteomes" id="UP000766336"/>
    </source>
</evidence>
<dbReference type="Proteomes" id="UP000766336">
    <property type="component" value="Unassembled WGS sequence"/>
</dbReference>
<reference evidence="5 6" key="1">
    <citation type="submission" date="2021-05" db="EMBL/GenBank/DDBJ databases">
        <title>Roseococcus sp. XZZS9, whole genome shotgun sequencing project.</title>
        <authorList>
            <person name="Zhao G."/>
            <person name="Shen L."/>
        </authorList>
    </citation>
    <scope>NUCLEOTIDE SEQUENCE [LARGE SCALE GENOMIC DNA]</scope>
    <source>
        <strain evidence="5 6">XZZS9</strain>
    </source>
</reference>
<dbReference type="RefSeq" id="WP_213668269.1">
    <property type="nucleotide sequence ID" value="NZ_JAHCDA010000001.1"/>
</dbReference>
<sequence>MPTRSHTVTWDVEEGPSPHAGLPGLESMRAGIADGVRRSPIFSLMGIRLARAEPGLAVMEGEIGEQHYNSIGIAHGGYAATILDAALWNSVRTTIEPGYGHTTLELKVNYAKALTVKSGRVSCEGKVVHRGGRIAIAEARLTGDEGRTLYAYASSTLMIVKA</sequence>
<dbReference type="EMBL" id="JAHCDA010000001">
    <property type="protein sequence ID" value="MBS7809580.1"/>
    <property type="molecule type" value="Genomic_DNA"/>
</dbReference>
<gene>
    <name evidence="5" type="ORF">KHU32_01435</name>
</gene>
<dbReference type="PANTHER" id="PTHR21660:SF1">
    <property type="entry name" value="ACYL-COENZYME A THIOESTERASE 13"/>
    <property type="match status" value="1"/>
</dbReference>
<dbReference type="Pfam" id="PF03061">
    <property type="entry name" value="4HBT"/>
    <property type="match status" value="1"/>
</dbReference>
<dbReference type="CDD" id="cd03443">
    <property type="entry name" value="PaaI_thioesterase"/>
    <property type="match status" value="1"/>
</dbReference>
<accession>A0ABS5Q7F3</accession>
<dbReference type="SUPFAM" id="SSF54637">
    <property type="entry name" value="Thioesterase/thiol ester dehydrase-isomerase"/>
    <property type="match status" value="1"/>
</dbReference>
<dbReference type="InterPro" id="IPR029069">
    <property type="entry name" value="HotDog_dom_sf"/>
</dbReference>
<organism evidence="5 6">
    <name type="scientific">Roseococcus pinisoli</name>
    <dbReference type="NCBI Taxonomy" id="2835040"/>
    <lineage>
        <taxon>Bacteria</taxon>
        <taxon>Pseudomonadati</taxon>
        <taxon>Pseudomonadota</taxon>
        <taxon>Alphaproteobacteria</taxon>
        <taxon>Acetobacterales</taxon>
        <taxon>Roseomonadaceae</taxon>
        <taxon>Roseococcus</taxon>
    </lineage>
</organism>
<protein>
    <submittedName>
        <fullName evidence="5">PaaI family thioesterase</fullName>
    </submittedName>
</protein>
<dbReference type="NCBIfam" id="TIGR00369">
    <property type="entry name" value="unchar_dom_1"/>
    <property type="match status" value="1"/>
</dbReference>
<proteinExistence type="inferred from homology"/>
<comment type="caution">
    <text evidence="5">The sequence shown here is derived from an EMBL/GenBank/DDBJ whole genome shotgun (WGS) entry which is preliminary data.</text>
</comment>
<name>A0ABS5Q7F3_9PROT</name>
<keyword evidence="2" id="KW-0378">Hydrolase</keyword>
<evidence type="ECO:0000256" key="3">
    <source>
        <dbReference type="SAM" id="MobiDB-lite"/>
    </source>
</evidence>
<feature type="domain" description="Thioesterase" evidence="4">
    <location>
        <begin position="72"/>
        <end position="148"/>
    </location>
</feature>
<evidence type="ECO:0000259" key="4">
    <source>
        <dbReference type="Pfam" id="PF03061"/>
    </source>
</evidence>
<evidence type="ECO:0000256" key="2">
    <source>
        <dbReference type="ARBA" id="ARBA00022801"/>
    </source>
</evidence>
<keyword evidence="6" id="KW-1185">Reference proteome</keyword>
<dbReference type="InterPro" id="IPR006683">
    <property type="entry name" value="Thioestr_dom"/>
</dbReference>
<dbReference type="Gene3D" id="3.10.129.10">
    <property type="entry name" value="Hotdog Thioesterase"/>
    <property type="match status" value="1"/>
</dbReference>
<dbReference type="InterPro" id="IPR003736">
    <property type="entry name" value="PAAI_dom"/>
</dbReference>
<evidence type="ECO:0000256" key="1">
    <source>
        <dbReference type="ARBA" id="ARBA00008324"/>
    </source>
</evidence>